<evidence type="ECO:0000259" key="4">
    <source>
        <dbReference type="PROSITE" id="PS51186"/>
    </source>
</evidence>
<comment type="caution">
    <text evidence="5">The sequence shown here is derived from an EMBL/GenBank/DDBJ whole genome shotgun (WGS) entry which is preliminary data.</text>
</comment>
<dbReference type="Pfam" id="PF13673">
    <property type="entry name" value="Acetyltransf_10"/>
    <property type="match status" value="1"/>
</dbReference>
<dbReference type="STRING" id="1441469.A0A225AE57"/>
<dbReference type="PROSITE" id="PS51186">
    <property type="entry name" value="GNAT"/>
    <property type="match status" value="1"/>
</dbReference>
<feature type="region of interest" description="Disordered" evidence="3">
    <location>
        <begin position="41"/>
        <end position="69"/>
    </location>
</feature>
<name>A0A225AE57_TALAT</name>
<organism evidence="5 6">
    <name type="scientific">Talaromyces atroroseus</name>
    <dbReference type="NCBI Taxonomy" id="1441469"/>
    <lineage>
        <taxon>Eukaryota</taxon>
        <taxon>Fungi</taxon>
        <taxon>Dikarya</taxon>
        <taxon>Ascomycota</taxon>
        <taxon>Pezizomycotina</taxon>
        <taxon>Eurotiomycetes</taxon>
        <taxon>Eurotiomycetidae</taxon>
        <taxon>Eurotiales</taxon>
        <taxon>Trichocomaceae</taxon>
        <taxon>Talaromyces</taxon>
        <taxon>Talaromyces sect. Trachyspermi</taxon>
    </lineage>
</organism>
<reference evidence="5 6" key="1">
    <citation type="submission" date="2015-06" db="EMBL/GenBank/DDBJ databases">
        <title>Talaromyces atroroseus IBT 11181 draft genome.</title>
        <authorList>
            <person name="Rasmussen K.B."/>
            <person name="Rasmussen S."/>
            <person name="Petersen B."/>
            <person name="Sicheritz-Ponten T."/>
            <person name="Mortensen U.H."/>
            <person name="Thrane U."/>
        </authorList>
    </citation>
    <scope>NUCLEOTIDE SEQUENCE [LARGE SCALE GENOMIC DNA]</scope>
    <source>
        <strain evidence="5 6">IBT 11181</strain>
    </source>
</reference>
<feature type="domain" description="N-acetyltransferase" evidence="4">
    <location>
        <begin position="204"/>
        <end position="291"/>
    </location>
</feature>
<evidence type="ECO:0000313" key="5">
    <source>
        <dbReference type="EMBL" id="OKL57313.1"/>
    </source>
</evidence>
<keyword evidence="6" id="KW-1185">Reference proteome</keyword>
<dbReference type="AlphaFoldDB" id="A0A225AE57"/>
<proteinExistence type="predicted"/>
<dbReference type="EMBL" id="LFMY01000012">
    <property type="protein sequence ID" value="OKL57313.1"/>
    <property type="molecule type" value="Genomic_DNA"/>
</dbReference>
<evidence type="ECO:0000256" key="3">
    <source>
        <dbReference type="SAM" id="MobiDB-lite"/>
    </source>
</evidence>
<dbReference type="InterPro" id="IPR051635">
    <property type="entry name" value="SNAT-like"/>
</dbReference>
<dbReference type="CDD" id="cd04301">
    <property type="entry name" value="NAT_SF"/>
    <property type="match status" value="1"/>
</dbReference>
<dbReference type="GO" id="GO:0004059">
    <property type="term" value="F:aralkylamine N-acetyltransferase activity"/>
    <property type="evidence" value="ECO:0007669"/>
    <property type="project" value="TreeGrafter"/>
</dbReference>
<dbReference type="Gene3D" id="3.40.630.30">
    <property type="match status" value="1"/>
</dbReference>
<accession>A0A225AE57</accession>
<dbReference type="GeneID" id="31007245"/>
<keyword evidence="2" id="KW-0012">Acyltransferase</keyword>
<sequence>MDGNMGSPPAEGAVAADGDESVAASSTASELTRIFNSAGIVPGRGYLSFNPRGDDDDDDDDEEEEEVEDFVAVDHDDATDYSYLFRRPSQGRPRTALDDLHPFTSVLTLSNVDDCVSVEEVFPELERASRDKFVYRLSKCPELTLGIFSLPVLNEHQPKPRPELIAHIIATRTSSPRVTEASMKVPADWQTKKRSLPDAGDKEYLGHEDQGGTIALHSLAVKAEHQRKSVGSTLMKSYIQRIREAAIADRIALLAHDHMVPFYESLGFKNYGPSACTFGGGGWFDMILELPKDQIVE</sequence>
<dbReference type="RefSeq" id="XP_020117434.1">
    <property type="nucleotide sequence ID" value="XM_020262388.1"/>
</dbReference>
<feature type="region of interest" description="Disordered" evidence="3">
    <location>
        <begin position="1"/>
        <end position="28"/>
    </location>
</feature>
<evidence type="ECO:0000256" key="2">
    <source>
        <dbReference type="ARBA" id="ARBA00023315"/>
    </source>
</evidence>
<dbReference type="GO" id="GO:0005737">
    <property type="term" value="C:cytoplasm"/>
    <property type="evidence" value="ECO:0007669"/>
    <property type="project" value="TreeGrafter"/>
</dbReference>
<dbReference type="InterPro" id="IPR000182">
    <property type="entry name" value="GNAT_dom"/>
</dbReference>
<dbReference type="InterPro" id="IPR016181">
    <property type="entry name" value="Acyl_CoA_acyltransferase"/>
</dbReference>
<keyword evidence="1" id="KW-0808">Transferase</keyword>
<dbReference type="SUPFAM" id="SSF55729">
    <property type="entry name" value="Acyl-CoA N-acyltransferases (Nat)"/>
    <property type="match status" value="1"/>
</dbReference>
<feature type="compositionally biased region" description="Acidic residues" evidence="3">
    <location>
        <begin position="54"/>
        <end position="69"/>
    </location>
</feature>
<dbReference type="OrthoDB" id="30840at2759"/>
<dbReference type="PANTHER" id="PTHR10908">
    <property type="entry name" value="SEROTONIN N-ACETYLTRANSFERASE"/>
    <property type="match status" value="1"/>
</dbReference>
<protein>
    <recommendedName>
        <fullName evidence="4">N-acetyltransferase domain-containing protein</fullName>
    </recommendedName>
</protein>
<evidence type="ECO:0000256" key="1">
    <source>
        <dbReference type="ARBA" id="ARBA00022679"/>
    </source>
</evidence>
<gene>
    <name evidence="5" type="ORF">UA08_07489</name>
</gene>
<dbReference type="PANTHER" id="PTHR10908:SF0">
    <property type="entry name" value="SEROTONIN N-ACETYLTRANSFERASE"/>
    <property type="match status" value="1"/>
</dbReference>
<dbReference type="Proteomes" id="UP000214365">
    <property type="component" value="Unassembled WGS sequence"/>
</dbReference>
<evidence type="ECO:0000313" key="6">
    <source>
        <dbReference type="Proteomes" id="UP000214365"/>
    </source>
</evidence>